<dbReference type="Gene3D" id="3.30.450.150">
    <property type="entry name" value="Haem-degrading domain"/>
    <property type="match status" value="1"/>
</dbReference>
<dbReference type="InterPro" id="IPR005624">
    <property type="entry name" value="PduO/GlcC-like"/>
</dbReference>
<dbReference type="SUPFAM" id="SSF143744">
    <property type="entry name" value="GlcG-like"/>
    <property type="match status" value="1"/>
</dbReference>
<organism evidence="1 2">
    <name type="scientific">Nocardia jinanensis</name>
    <dbReference type="NCBI Taxonomy" id="382504"/>
    <lineage>
        <taxon>Bacteria</taxon>
        <taxon>Bacillati</taxon>
        <taxon>Actinomycetota</taxon>
        <taxon>Actinomycetes</taxon>
        <taxon>Mycobacteriales</taxon>
        <taxon>Nocardiaceae</taxon>
        <taxon>Nocardia</taxon>
    </lineage>
</organism>
<evidence type="ECO:0000313" key="2">
    <source>
        <dbReference type="Proteomes" id="UP000638263"/>
    </source>
</evidence>
<evidence type="ECO:0000313" key="1">
    <source>
        <dbReference type="EMBL" id="GGL10755.1"/>
    </source>
</evidence>
<name>A0A917RJ05_9NOCA</name>
<accession>A0A917RJ05</accession>
<reference evidence="1" key="1">
    <citation type="journal article" date="2014" name="Int. J. Syst. Evol. Microbiol.">
        <title>Complete genome sequence of Corynebacterium casei LMG S-19264T (=DSM 44701T), isolated from a smear-ripened cheese.</title>
        <authorList>
            <consortium name="US DOE Joint Genome Institute (JGI-PGF)"/>
            <person name="Walter F."/>
            <person name="Albersmeier A."/>
            <person name="Kalinowski J."/>
            <person name="Ruckert C."/>
        </authorList>
    </citation>
    <scope>NUCLEOTIDE SEQUENCE</scope>
    <source>
        <strain evidence="1">CGMCC 4.3508</strain>
    </source>
</reference>
<dbReference type="PANTHER" id="PTHR34309:SF1">
    <property type="entry name" value="PROTEIN GLCG"/>
    <property type="match status" value="1"/>
</dbReference>
<dbReference type="RefSeq" id="WP_058853929.1">
    <property type="nucleotide sequence ID" value="NZ_BMMH01000004.1"/>
</dbReference>
<sequence length="150" mass="15300">MQTIRRLGLEEAEILVEGARRRATEIGIAMCIAVADESGNLVTFVREDGAKPTSISIAIDKAFTSAGARNHTTFYAEVSRPGAPAWGIDGTNGGHFTAIGGGVHIVEDGGAVVGGIGISGGNSAQDHDVAVAAVDFLTARIPALTTKSPS</sequence>
<proteinExistence type="predicted"/>
<protein>
    <submittedName>
        <fullName evidence="1">DNA polymerase III subunit delta</fullName>
    </submittedName>
</protein>
<keyword evidence="2" id="KW-1185">Reference proteome</keyword>
<comment type="caution">
    <text evidence="1">The sequence shown here is derived from an EMBL/GenBank/DDBJ whole genome shotgun (WGS) entry which is preliminary data.</text>
</comment>
<dbReference type="InterPro" id="IPR052517">
    <property type="entry name" value="GlcG_carb_metab_protein"/>
</dbReference>
<dbReference type="Pfam" id="PF03928">
    <property type="entry name" value="HbpS-like"/>
    <property type="match status" value="1"/>
</dbReference>
<gene>
    <name evidence="1" type="ORF">GCM10011588_26580</name>
</gene>
<dbReference type="Proteomes" id="UP000638263">
    <property type="component" value="Unassembled WGS sequence"/>
</dbReference>
<dbReference type="EMBL" id="BMMH01000004">
    <property type="protein sequence ID" value="GGL10755.1"/>
    <property type="molecule type" value="Genomic_DNA"/>
</dbReference>
<dbReference type="AlphaFoldDB" id="A0A917RJ05"/>
<reference evidence="1" key="2">
    <citation type="submission" date="2020-09" db="EMBL/GenBank/DDBJ databases">
        <authorList>
            <person name="Sun Q."/>
            <person name="Zhou Y."/>
        </authorList>
    </citation>
    <scope>NUCLEOTIDE SEQUENCE</scope>
    <source>
        <strain evidence="1">CGMCC 4.3508</strain>
    </source>
</reference>
<dbReference type="PANTHER" id="PTHR34309">
    <property type="entry name" value="SLR1406 PROTEIN"/>
    <property type="match status" value="1"/>
</dbReference>
<dbReference type="InterPro" id="IPR038084">
    <property type="entry name" value="PduO/GlcC-like_sf"/>
</dbReference>